<evidence type="ECO:0000313" key="3">
    <source>
        <dbReference type="Proteomes" id="UP000023555"/>
    </source>
</evidence>
<comment type="caution">
    <text evidence="2">The sequence shown here is derived from an EMBL/GenBank/DDBJ whole genome shotgun (WGS) entry which is preliminary data.</text>
</comment>
<gene>
    <name evidence="2" type="ORF">P799_09355</name>
</gene>
<sequence>MKCKEEETMLSIGQFFSRHTASFVISLTTVSIAAIAANPGFFLGGLLFAGSYATSTALLKHRQKKKVMQIAGITKEEFKHIETQLSTANKQIQTLSQNYLRVRSVSAFKQLLEMTRISKNIVKIVKTDPRKFYNVEPFFYAHLPSAVELTDKYTMLSRQPVKDKEIQLTLSKTRETLTDLNDTIQIDLKDALANDIDHLQMEIEFANRSNLRRREQLDWRGDDK</sequence>
<keyword evidence="1" id="KW-1133">Transmembrane helix</keyword>
<organism evidence="2 3">
    <name type="scientific">Lysinibacillus sphaericus CBAM5</name>
    <dbReference type="NCBI Taxonomy" id="1400869"/>
    <lineage>
        <taxon>Bacteria</taxon>
        <taxon>Bacillati</taxon>
        <taxon>Bacillota</taxon>
        <taxon>Bacilli</taxon>
        <taxon>Bacillales</taxon>
        <taxon>Bacillaceae</taxon>
        <taxon>Lysinibacillus</taxon>
    </lineage>
</organism>
<accession>W7RYN0</accession>
<dbReference type="HOGENOM" id="CLU_109779_0_0_9"/>
<name>W7RYN0_LYSSH</name>
<protein>
    <recommendedName>
        <fullName evidence="4">5-bromo-4-chloroindolyl phosphate hydrolysis protein</fullName>
    </recommendedName>
</protein>
<evidence type="ECO:0008006" key="4">
    <source>
        <dbReference type="Google" id="ProtNLM"/>
    </source>
</evidence>
<keyword evidence="1" id="KW-0812">Transmembrane</keyword>
<evidence type="ECO:0000256" key="1">
    <source>
        <dbReference type="SAM" id="Phobius"/>
    </source>
</evidence>
<dbReference type="Proteomes" id="UP000023555">
    <property type="component" value="Unassembled WGS sequence"/>
</dbReference>
<dbReference type="AlphaFoldDB" id="W7RYN0"/>
<reference evidence="2 3" key="1">
    <citation type="journal article" date="2015" name="Stand. Genomic Sci.">
        <title>Genome sequence and description of the mosquitocidal and heavy metal tolerant strain Lysinibacillus sphaericus CBAM5.</title>
        <authorList>
            <person name="Pena-Montenegro T.D."/>
            <person name="Lozano L."/>
            <person name="Dussan J."/>
        </authorList>
    </citation>
    <scope>NUCLEOTIDE SEQUENCE [LARGE SCALE GENOMIC DNA]</scope>
    <source>
        <strain evidence="2">CBAM5</strain>
    </source>
</reference>
<evidence type="ECO:0000313" key="2">
    <source>
        <dbReference type="EMBL" id="EWH32355.1"/>
    </source>
</evidence>
<dbReference type="InterPro" id="IPR018770">
    <property type="entry name" value="ChloroindolylP_hydrolase"/>
</dbReference>
<feature type="transmembrane region" description="Helical" evidence="1">
    <location>
        <begin position="20"/>
        <end position="36"/>
    </location>
</feature>
<dbReference type="EMBL" id="AYKQ01000009">
    <property type="protein sequence ID" value="EWH32355.1"/>
    <property type="molecule type" value="Genomic_DNA"/>
</dbReference>
<keyword evidence="1" id="KW-0472">Membrane</keyword>
<proteinExistence type="predicted"/>
<dbReference type="Pfam" id="PF10112">
    <property type="entry name" value="Halogen_Hydrol"/>
    <property type="match status" value="1"/>
</dbReference>